<evidence type="ECO:0000259" key="3">
    <source>
        <dbReference type="PROSITE" id="PS01031"/>
    </source>
</evidence>
<reference evidence="4 5" key="1">
    <citation type="submission" date="2006-02" db="EMBL/GenBank/DDBJ databases">
        <authorList>
            <person name="Waterbury J."/>
            <person name="Ferriera S."/>
            <person name="Johnson J."/>
            <person name="Kravitz S."/>
            <person name="Halpern A."/>
            <person name="Remington K."/>
            <person name="Beeson K."/>
            <person name="Tran B."/>
            <person name="Rogers Y.-H."/>
            <person name="Friedman R."/>
            <person name="Venter J.C."/>
        </authorList>
    </citation>
    <scope>NUCLEOTIDE SEQUENCE [LARGE SCALE GENOMIC DNA]</scope>
    <source>
        <strain evidence="4 5">Nb-231</strain>
    </source>
</reference>
<proteinExistence type="inferred from homology"/>
<dbReference type="STRING" id="314278.NB231_00275"/>
<feature type="domain" description="SHSP" evidence="3">
    <location>
        <begin position="1"/>
        <end position="83"/>
    </location>
</feature>
<dbReference type="OrthoDB" id="9792695at2"/>
<dbReference type="Gene3D" id="2.60.40.790">
    <property type="match status" value="1"/>
</dbReference>
<keyword evidence="5" id="KW-1185">Reference proteome</keyword>
<dbReference type="InterPro" id="IPR002068">
    <property type="entry name" value="A-crystallin/Hsp20_dom"/>
</dbReference>
<dbReference type="EMBL" id="AAOF01000014">
    <property type="protein sequence ID" value="EAR20974.1"/>
    <property type="molecule type" value="Genomic_DNA"/>
</dbReference>
<evidence type="ECO:0000313" key="4">
    <source>
        <dbReference type="EMBL" id="EAR20974.1"/>
    </source>
</evidence>
<organism evidence="4 5">
    <name type="scientific">Nitrococcus mobilis Nb-231</name>
    <dbReference type="NCBI Taxonomy" id="314278"/>
    <lineage>
        <taxon>Bacteria</taxon>
        <taxon>Pseudomonadati</taxon>
        <taxon>Pseudomonadota</taxon>
        <taxon>Gammaproteobacteria</taxon>
        <taxon>Chromatiales</taxon>
        <taxon>Ectothiorhodospiraceae</taxon>
        <taxon>Nitrococcus</taxon>
    </lineage>
</organism>
<dbReference type="CDD" id="cd06464">
    <property type="entry name" value="ACD_sHsps-like"/>
    <property type="match status" value="1"/>
</dbReference>
<accession>A4BTL8</accession>
<sequence length="86" mass="9195">MGADISVANSMLTIAGARQCMPNEEAITYYTQERLHGPLRRGMVLPEGIGKSNITACFDNGLPEIALKVGAAGTPQHIDIEIRNGK</sequence>
<comment type="caution">
    <text evidence="4">The sequence shown here is derived from an EMBL/GenBank/DDBJ whole genome shotgun (WGS) entry which is preliminary data.</text>
</comment>
<evidence type="ECO:0000313" key="5">
    <source>
        <dbReference type="Proteomes" id="UP000003374"/>
    </source>
</evidence>
<dbReference type="AlphaFoldDB" id="A4BTL8"/>
<dbReference type="HOGENOM" id="CLU_2494743_0_0_6"/>
<comment type="similarity">
    <text evidence="1 2">Belongs to the small heat shock protein (HSP20) family.</text>
</comment>
<dbReference type="eggNOG" id="COG0071">
    <property type="taxonomic scope" value="Bacteria"/>
</dbReference>
<dbReference type="Proteomes" id="UP000003374">
    <property type="component" value="Unassembled WGS sequence"/>
</dbReference>
<dbReference type="PROSITE" id="PS01031">
    <property type="entry name" value="SHSP"/>
    <property type="match status" value="1"/>
</dbReference>
<gene>
    <name evidence="4" type="ORF">NB231_00275</name>
</gene>
<dbReference type="SUPFAM" id="SSF49764">
    <property type="entry name" value="HSP20-like chaperones"/>
    <property type="match status" value="1"/>
</dbReference>
<evidence type="ECO:0000256" key="1">
    <source>
        <dbReference type="PROSITE-ProRule" id="PRU00285"/>
    </source>
</evidence>
<name>A4BTL8_9GAMM</name>
<dbReference type="InterPro" id="IPR008978">
    <property type="entry name" value="HSP20-like_chaperone"/>
</dbReference>
<evidence type="ECO:0000256" key="2">
    <source>
        <dbReference type="RuleBase" id="RU003616"/>
    </source>
</evidence>
<protein>
    <recommendedName>
        <fullName evidence="3">SHSP domain-containing protein</fullName>
    </recommendedName>
</protein>
<dbReference type="Pfam" id="PF00011">
    <property type="entry name" value="HSP20"/>
    <property type="match status" value="1"/>
</dbReference>